<dbReference type="Proteomes" id="UP001424741">
    <property type="component" value="Unassembled WGS sequence"/>
</dbReference>
<evidence type="ECO:0000256" key="1">
    <source>
        <dbReference type="SAM" id="Phobius"/>
    </source>
</evidence>
<dbReference type="Pfam" id="PF08378">
    <property type="entry name" value="NERD"/>
    <property type="match status" value="1"/>
</dbReference>
<reference evidence="3 4" key="1">
    <citation type="submission" date="2024-02" db="EMBL/GenBank/DDBJ databases">
        <title>Rubritalea halochordaticola NBRC 107102.</title>
        <authorList>
            <person name="Ichikawa N."/>
            <person name="Katano-Makiyama Y."/>
            <person name="Hidaka K."/>
        </authorList>
    </citation>
    <scope>NUCLEOTIDE SEQUENCE [LARGE SCALE GENOMIC DNA]</scope>
    <source>
        <strain evidence="3 4">NBRC 107102</strain>
    </source>
</reference>
<keyword evidence="1" id="KW-0472">Membrane</keyword>
<dbReference type="InterPro" id="IPR011528">
    <property type="entry name" value="NERD"/>
</dbReference>
<name>A0ABP9V3T3_9BACT</name>
<evidence type="ECO:0000259" key="2">
    <source>
        <dbReference type="PROSITE" id="PS50965"/>
    </source>
</evidence>
<gene>
    <name evidence="3" type="ORF">Rhal01_03515</name>
</gene>
<evidence type="ECO:0000313" key="4">
    <source>
        <dbReference type="Proteomes" id="UP001424741"/>
    </source>
</evidence>
<evidence type="ECO:0000313" key="3">
    <source>
        <dbReference type="EMBL" id="GAA5497322.1"/>
    </source>
</evidence>
<keyword evidence="4" id="KW-1185">Reference proteome</keyword>
<feature type="domain" description="NERD" evidence="2">
    <location>
        <begin position="119"/>
        <end position="244"/>
    </location>
</feature>
<accession>A0ABP9V3T3</accession>
<protein>
    <recommendedName>
        <fullName evidence="2">NERD domain-containing protein</fullName>
    </recommendedName>
</protein>
<dbReference type="PROSITE" id="PS50965">
    <property type="entry name" value="NERD"/>
    <property type="match status" value="1"/>
</dbReference>
<sequence length="290" mass="32610">MFSSFVLFLVLMFSLIGVFLLYLWMMGRKLKSLRGLDPLGDFTMRPAGESLRTKLVELDESINERMVQLLVFILSISVIPLLNLDERQKWIVGSIAVIPTVYVATRFKNLLIERSSYELGFKGERYVGQLLDSLMREGCHVYHDIPCETKSAKFNIDHVVISSAGVFAVETKTYRKPKELEGKARAKVEYDGAKLHFSTGRSSGDELEQAMRNAKFLSKLLTNSTGEPVSVQGIVVLPGWFVERKGRGEALVVNPKEISQAVIDRRASPKLDPAAMRRICHQLGQLCSLK</sequence>
<keyword evidence="1" id="KW-0812">Transmembrane</keyword>
<feature type="transmembrane region" description="Helical" evidence="1">
    <location>
        <begin position="6"/>
        <end position="24"/>
    </location>
</feature>
<keyword evidence="1" id="KW-1133">Transmembrane helix</keyword>
<dbReference type="EMBL" id="BAABRL010000013">
    <property type="protein sequence ID" value="GAA5497322.1"/>
    <property type="molecule type" value="Genomic_DNA"/>
</dbReference>
<comment type="caution">
    <text evidence="3">The sequence shown here is derived from an EMBL/GenBank/DDBJ whole genome shotgun (WGS) entry which is preliminary data.</text>
</comment>
<organism evidence="3 4">
    <name type="scientific">Rubritalea halochordaticola</name>
    <dbReference type="NCBI Taxonomy" id="714537"/>
    <lineage>
        <taxon>Bacteria</taxon>
        <taxon>Pseudomonadati</taxon>
        <taxon>Verrucomicrobiota</taxon>
        <taxon>Verrucomicrobiia</taxon>
        <taxon>Verrucomicrobiales</taxon>
        <taxon>Rubritaleaceae</taxon>
        <taxon>Rubritalea</taxon>
    </lineage>
</organism>
<proteinExistence type="predicted"/>